<dbReference type="Pfam" id="PF00079">
    <property type="entry name" value="Serpin"/>
    <property type="match status" value="1"/>
</dbReference>
<dbReference type="InterPro" id="IPR042178">
    <property type="entry name" value="Serpin_sf_1"/>
</dbReference>
<protein>
    <submittedName>
        <fullName evidence="3">Proteinase inhibitor I4 serpin</fullName>
    </submittedName>
</protein>
<evidence type="ECO:0000313" key="3">
    <source>
        <dbReference type="EMBL" id="PSR53524.1"/>
    </source>
</evidence>
<proteinExistence type="inferred from homology"/>
<evidence type="ECO:0000259" key="2">
    <source>
        <dbReference type="SMART" id="SM00093"/>
    </source>
</evidence>
<dbReference type="SUPFAM" id="SSF56574">
    <property type="entry name" value="Serpins"/>
    <property type="match status" value="1"/>
</dbReference>
<dbReference type="Proteomes" id="UP000240357">
    <property type="component" value="Unassembled WGS sequence"/>
</dbReference>
<name>A0A2T2YDE0_9BACT</name>
<dbReference type="SMART" id="SM00093">
    <property type="entry name" value="SERPIN"/>
    <property type="match status" value="1"/>
</dbReference>
<dbReference type="AlphaFoldDB" id="A0A2T2YDE0"/>
<dbReference type="Gene3D" id="3.30.497.10">
    <property type="entry name" value="Antithrombin, subunit I, domain 2"/>
    <property type="match status" value="1"/>
</dbReference>
<dbReference type="InterPro" id="IPR023796">
    <property type="entry name" value="Serpin_dom"/>
</dbReference>
<keyword evidence="4" id="KW-1185">Reference proteome</keyword>
<sequence length="414" mass="46113">MNLHLIKVCFLGVAGAICLLSSCQKDMVAPDQNNNPKVRPLATQEVKTISSSNDFAFRAFAALRAVESEQNLFISPLSISSALTMTYNGADGTTKEAMRQTLGFEPQTDVEINQAYKSLTELLINMDKKVTLTTANSIWYAQQFQLQAPFVQNNKTYFNATVQGLDFASPSAKNTINNWVKDYTQGKIASIVQEIRPEHVLFLVNAIYFKGTWTYPFTKNLTKPAPFRKEDGSTVNVDFMTMEKGRYLVYEDAQKQVIDLPYGNRQFSMTLIVPKEQNTVRDIAANLSSSQLATWLSNADSTSLELHLPKFKLEYKKELSETLTQLGMGEAFSNQANFSRMLSNSNQGLAISEVMHKAFVEVNEEGTEAAAATSVGIVVTSLPSIIQVNRPFVFLIREKSTNAILFIGQLMNPQ</sequence>
<dbReference type="InterPro" id="IPR023795">
    <property type="entry name" value="Serpin_CS"/>
</dbReference>
<gene>
    <name evidence="3" type="ORF">AHMF7605_08295</name>
</gene>
<reference evidence="3 4" key="1">
    <citation type="submission" date="2018-03" db="EMBL/GenBank/DDBJ databases">
        <title>Adhaeribacter sp. HMF7605 Genome sequencing and assembly.</title>
        <authorList>
            <person name="Kang H."/>
            <person name="Kang J."/>
            <person name="Cha I."/>
            <person name="Kim H."/>
            <person name="Joh K."/>
        </authorList>
    </citation>
    <scope>NUCLEOTIDE SEQUENCE [LARGE SCALE GENOMIC DNA]</scope>
    <source>
        <strain evidence="3 4">HMF7605</strain>
    </source>
</reference>
<dbReference type="CDD" id="cd19588">
    <property type="entry name" value="serpin_miropin-like"/>
    <property type="match status" value="1"/>
</dbReference>
<dbReference type="PROSITE" id="PS51257">
    <property type="entry name" value="PROKAR_LIPOPROTEIN"/>
    <property type="match status" value="1"/>
</dbReference>
<evidence type="ECO:0000256" key="1">
    <source>
        <dbReference type="RuleBase" id="RU000411"/>
    </source>
</evidence>
<dbReference type="EMBL" id="PYFT01000001">
    <property type="protein sequence ID" value="PSR53524.1"/>
    <property type="molecule type" value="Genomic_DNA"/>
</dbReference>
<dbReference type="RefSeq" id="WP_106928235.1">
    <property type="nucleotide sequence ID" value="NZ_PYFT01000001.1"/>
</dbReference>
<accession>A0A2T2YDE0</accession>
<dbReference type="PROSITE" id="PS00284">
    <property type="entry name" value="SERPIN"/>
    <property type="match status" value="1"/>
</dbReference>
<evidence type="ECO:0000313" key="4">
    <source>
        <dbReference type="Proteomes" id="UP000240357"/>
    </source>
</evidence>
<dbReference type="GO" id="GO:0005615">
    <property type="term" value="C:extracellular space"/>
    <property type="evidence" value="ECO:0007669"/>
    <property type="project" value="InterPro"/>
</dbReference>
<dbReference type="InterPro" id="IPR042185">
    <property type="entry name" value="Serpin_sf_2"/>
</dbReference>
<comment type="caution">
    <text evidence="3">The sequence shown here is derived from an EMBL/GenBank/DDBJ whole genome shotgun (WGS) entry which is preliminary data.</text>
</comment>
<dbReference type="GO" id="GO:0004867">
    <property type="term" value="F:serine-type endopeptidase inhibitor activity"/>
    <property type="evidence" value="ECO:0007669"/>
    <property type="project" value="InterPro"/>
</dbReference>
<feature type="domain" description="Serpin" evidence="2">
    <location>
        <begin position="57"/>
        <end position="413"/>
    </location>
</feature>
<dbReference type="PANTHER" id="PTHR11461:SF211">
    <property type="entry name" value="GH10112P-RELATED"/>
    <property type="match status" value="1"/>
</dbReference>
<dbReference type="InterPro" id="IPR036186">
    <property type="entry name" value="Serpin_sf"/>
</dbReference>
<dbReference type="OrthoDB" id="9764871at2"/>
<dbReference type="InterPro" id="IPR000215">
    <property type="entry name" value="Serpin_fam"/>
</dbReference>
<organism evidence="3 4">
    <name type="scientific">Adhaeribacter arboris</name>
    <dbReference type="NCBI Taxonomy" id="2072846"/>
    <lineage>
        <taxon>Bacteria</taxon>
        <taxon>Pseudomonadati</taxon>
        <taxon>Bacteroidota</taxon>
        <taxon>Cytophagia</taxon>
        <taxon>Cytophagales</taxon>
        <taxon>Hymenobacteraceae</taxon>
        <taxon>Adhaeribacter</taxon>
    </lineage>
</organism>
<dbReference type="Gene3D" id="2.30.39.10">
    <property type="entry name" value="Alpha-1-antitrypsin, domain 1"/>
    <property type="match status" value="1"/>
</dbReference>
<comment type="similarity">
    <text evidence="1">Belongs to the serpin family.</text>
</comment>
<dbReference type="PANTHER" id="PTHR11461">
    <property type="entry name" value="SERINE PROTEASE INHIBITOR, SERPIN"/>
    <property type="match status" value="1"/>
</dbReference>